<reference evidence="1 2" key="1">
    <citation type="submission" date="2014-06" db="EMBL/GenBank/DDBJ databases">
        <authorList>
            <person name="Swart Estienne"/>
        </authorList>
    </citation>
    <scope>NUCLEOTIDE SEQUENCE [LARGE SCALE GENOMIC DNA]</scope>
    <source>
        <strain evidence="1 2">130c</strain>
    </source>
</reference>
<name>A0A078A0T3_STYLE</name>
<dbReference type="AlphaFoldDB" id="A0A078A0T3"/>
<accession>A0A078A0T3</accession>
<evidence type="ECO:0000313" key="2">
    <source>
        <dbReference type="Proteomes" id="UP000039865"/>
    </source>
</evidence>
<dbReference type="EMBL" id="CCKQ01004654">
    <property type="protein sequence ID" value="CDW75811.1"/>
    <property type="molecule type" value="Genomic_DNA"/>
</dbReference>
<proteinExistence type="predicted"/>
<protein>
    <submittedName>
        <fullName evidence="1">Uncharacterized protein</fullName>
    </submittedName>
</protein>
<dbReference type="InParanoid" id="A0A078A0T3"/>
<keyword evidence="2" id="KW-1185">Reference proteome</keyword>
<gene>
    <name evidence="1" type="primary">Contig15912.g16962</name>
    <name evidence="1" type="ORF">STYLEM_4806</name>
</gene>
<dbReference type="Proteomes" id="UP000039865">
    <property type="component" value="Unassembled WGS sequence"/>
</dbReference>
<organism evidence="1 2">
    <name type="scientific">Stylonychia lemnae</name>
    <name type="common">Ciliate</name>
    <dbReference type="NCBI Taxonomy" id="5949"/>
    <lineage>
        <taxon>Eukaryota</taxon>
        <taxon>Sar</taxon>
        <taxon>Alveolata</taxon>
        <taxon>Ciliophora</taxon>
        <taxon>Intramacronucleata</taxon>
        <taxon>Spirotrichea</taxon>
        <taxon>Stichotrichia</taxon>
        <taxon>Sporadotrichida</taxon>
        <taxon>Oxytrichidae</taxon>
        <taxon>Stylonychinae</taxon>
        <taxon>Stylonychia</taxon>
    </lineage>
</organism>
<evidence type="ECO:0000313" key="1">
    <source>
        <dbReference type="EMBL" id="CDW75811.1"/>
    </source>
</evidence>
<sequence>MNAKQILRGEKIAKITNQSNQSINRTSVKYQAYKAVQLILTQKIWNHYNISKLLESLKKLDTLIQKHCLSNLINLNACYVRRRLKTEISAECSPECPKCLKTFKQPEDYLFNKDLLQRSINVDIEGFHSDHLKIYEPMVNSQSIREMAVGLPILQQKDRRNSFDDFQQNEIFQLSPMYSSNDLYLDPDGPLRMFKPALMGKINLDFQKCSQNSDSIVQFKDENSQYEEQQKFNRLIEGLKFKKLTESTESRVLDEQQSDQS</sequence>